<dbReference type="SUPFAM" id="SSF56281">
    <property type="entry name" value="Metallo-hydrolase/oxidoreductase"/>
    <property type="match status" value="1"/>
</dbReference>
<dbReference type="Gene3D" id="3.60.15.10">
    <property type="entry name" value="Ribonuclease Z/Hydroxyacylglutathione hydrolase-like"/>
    <property type="match status" value="1"/>
</dbReference>
<name>A0A2L0F0X4_SORCE</name>
<gene>
    <name evidence="2" type="ORF">SOCE26_066100</name>
</gene>
<reference evidence="2 3" key="1">
    <citation type="submission" date="2015-09" db="EMBL/GenBank/DDBJ databases">
        <title>Sorangium comparison.</title>
        <authorList>
            <person name="Zaburannyi N."/>
            <person name="Bunk B."/>
            <person name="Overmann J."/>
            <person name="Mueller R."/>
        </authorList>
    </citation>
    <scope>NUCLEOTIDE SEQUENCE [LARGE SCALE GENOMIC DNA]</scope>
    <source>
        <strain evidence="2 3">So ce26</strain>
    </source>
</reference>
<evidence type="ECO:0000313" key="3">
    <source>
        <dbReference type="Proteomes" id="UP000238348"/>
    </source>
</evidence>
<sequence>MLPPSEPLDRLTALDPQRLYVFVVGPGRGEALAVRLPEVGWLLVDCCRVRAADGSDVLPQQALVARFPAPIAGALLTHPHEDHVDGFAELITALVPERVMVSGGDPPHRHLLDAVEARLSDVDATPSYVVAQQVKQAAMAIRQWEARNRRAVTPLHAATTLWPGPVGVFGRAPDTAAARPLLESGNVAARANELSAVLEIQWGSTRVVLGGDLPRVTTSRRAPASIASGWDLVMAQRPELGDHTALKIPHHASWAAMHLSLLRPAPDRRRGWLVTPLHKGKNHLPSLNANDGLDLLHLTEPLVMVTREPRVQTGQERWSLPALRAAIRTPATGIPLVDRGKRLSSAAMMGPLDAAWGIELDDTGRIVARYRGQAAFDVVPGE</sequence>
<dbReference type="InterPro" id="IPR036866">
    <property type="entry name" value="RibonucZ/Hydroxyglut_hydro"/>
</dbReference>
<proteinExistence type="predicted"/>
<accession>A0A2L0F0X4</accession>
<dbReference type="EMBL" id="CP012673">
    <property type="protein sequence ID" value="AUX45129.1"/>
    <property type="molecule type" value="Genomic_DNA"/>
</dbReference>
<dbReference type="Proteomes" id="UP000238348">
    <property type="component" value="Chromosome"/>
</dbReference>
<protein>
    <recommendedName>
        <fullName evidence="1">Metallo-beta-lactamase domain-containing protein</fullName>
    </recommendedName>
</protein>
<dbReference type="AlphaFoldDB" id="A0A2L0F0X4"/>
<evidence type="ECO:0000313" key="2">
    <source>
        <dbReference type="EMBL" id="AUX45129.1"/>
    </source>
</evidence>
<dbReference type="InterPro" id="IPR001279">
    <property type="entry name" value="Metallo-B-lactamas"/>
</dbReference>
<dbReference type="Pfam" id="PF00753">
    <property type="entry name" value="Lactamase_B"/>
    <property type="match status" value="1"/>
</dbReference>
<evidence type="ECO:0000259" key="1">
    <source>
        <dbReference type="Pfam" id="PF00753"/>
    </source>
</evidence>
<dbReference type="RefSeq" id="WP_104983554.1">
    <property type="nucleotide sequence ID" value="NZ_CP012673.1"/>
</dbReference>
<dbReference type="OrthoDB" id="292594at2"/>
<organism evidence="2 3">
    <name type="scientific">Sorangium cellulosum</name>
    <name type="common">Polyangium cellulosum</name>
    <dbReference type="NCBI Taxonomy" id="56"/>
    <lineage>
        <taxon>Bacteria</taxon>
        <taxon>Pseudomonadati</taxon>
        <taxon>Myxococcota</taxon>
        <taxon>Polyangia</taxon>
        <taxon>Polyangiales</taxon>
        <taxon>Polyangiaceae</taxon>
        <taxon>Sorangium</taxon>
    </lineage>
</organism>
<feature type="domain" description="Metallo-beta-lactamase" evidence="1">
    <location>
        <begin position="63"/>
        <end position="173"/>
    </location>
</feature>